<evidence type="ECO:0000313" key="2">
    <source>
        <dbReference type="EMBL" id="CAD6266101.1"/>
    </source>
</evidence>
<organism evidence="2 3">
    <name type="scientific">Miscanthus lutarioriparius</name>
    <dbReference type="NCBI Taxonomy" id="422564"/>
    <lineage>
        <taxon>Eukaryota</taxon>
        <taxon>Viridiplantae</taxon>
        <taxon>Streptophyta</taxon>
        <taxon>Embryophyta</taxon>
        <taxon>Tracheophyta</taxon>
        <taxon>Spermatophyta</taxon>
        <taxon>Magnoliopsida</taxon>
        <taxon>Liliopsida</taxon>
        <taxon>Poales</taxon>
        <taxon>Poaceae</taxon>
        <taxon>PACMAD clade</taxon>
        <taxon>Panicoideae</taxon>
        <taxon>Andropogonodae</taxon>
        <taxon>Andropogoneae</taxon>
        <taxon>Saccharinae</taxon>
        <taxon>Miscanthus</taxon>
    </lineage>
</organism>
<proteinExistence type="predicted"/>
<keyword evidence="3" id="KW-1185">Reference proteome</keyword>
<feature type="domain" description="Transposase-associated" evidence="1">
    <location>
        <begin position="10"/>
        <end position="75"/>
    </location>
</feature>
<name>A0A811R7T6_9POAL</name>
<evidence type="ECO:0000259" key="1">
    <source>
        <dbReference type="Pfam" id="PF13963"/>
    </source>
</evidence>
<dbReference type="Pfam" id="PF13963">
    <property type="entry name" value="Transpos_assoc"/>
    <property type="match status" value="1"/>
</dbReference>
<reference evidence="2" key="1">
    <citation type="submission" date="2020-10" db="EMBL/GenBank/DDBJ databases">
        <authorList>
            <person name="Han B."/>
            <person name="Lu T."/>
            <person name="Zhao Q."/>
            <person name="Huang X."/>
            <person name="Zhao Y."/>
        </authorList>
    </citation>
    <scope>NUCLEOTIDE SEQUENCE</scope>
</reference>
<protein>
    <recommendedName>
        <fullName evidence="1">Transposase-associated domain-containing protein</fullName>
    </recommendedName>
</protein>
<dbReference type="OrthoDB" id="629391at2759"/>
<sequence>MGINLKTACSHTKIYQQGVNNFIAFAFENSAVGSKILCPCRKCVNSFWREGSEVREHSICDGFLKGYRTWTLQGEVSSSLNHGNYDGVELMEETDEDDNISDLLRDLAAGLDDKGDFDDNNSDLEPCEELVAIQKLVAENSKELYPVRS</sequence>
<accession>A0A811R7T6</accession>
<gene>
    <name evidence="2" type="ORF">NCGR_LOCUS49406</name>
</gene>
<dbReference type="EMBL" id="CAJGYO010000013">
    <property type="protein sequence ID" value="CAD6266101.1"/>
    <property type="molecule type" value="Genomic_DNA"/>
</dbReference>
<dbReference type="AlphaFoldDB" id="A0A811R7T6"/>
<comment type="caution">
    <text evidence="2">The sequence shown here is derived from an EMBL/GenBank/DDBJ whole genome shotgun (WGS) entry which is preliminary data.</text>
</comment>
<dbReference type="InterPro" id="IPR029480">
    <property type="entry name" value="Transpos_assoc"/>
</dbReference>
<evidence type="ECO:0000313" key="3">
    <source>
        <dbReference type="Proteomes" id="UP000604825"/>
    </source>
</evidence>
<dbReference type="Proteomes" id="UP000604825">
    <property type="component" value="Unassembled WGS sequence"/>
</dbReference>